<dbReference type="Proteomes" id="UP000785200">
    <property type="component" value="Unassembled WGS sequence"/>
</dbReference>
<sequence length="219" mass="24640">MTDSETSNAVLEDVDALLETWSNKWLPWISNDPGGGILEFHLQFAKFCMSTYSTRSFNLSDPQLSEQQQILVRRSVSAAVAFVKILTDMDPVTKDERVRYLADFGFVMISFCCQFIIRACEAFGSGIPDIMETLTTVEEAAQLMKEVAIDSSHSPALYGSLISRGLEKLRTIIFPVDDSFDAENTALSLPNEWESELMLMDPLWEFSTYLGDPFFDQGI</sequence>
<organism evidence="1 2">
    <name type="scientific">Hyphodiscus hymeniophilus</name>
    <dbReference type="NCBI Taxonomy" id="353542"/>
    <lineage>
        <taxon>Eukaryota</taxon>
        <taxon>Fungi</taxon>
        <taxon>Dikarya</taxon>
        <taxon>Ascomycota</taxon>
        <taxon>Pezizomycotina</taxon>
        <taxon>Leotiomycetes</taxon>
        <taxon>Helotiales</taxon>
        <taxon>Hyphodiscaceae</taxon>
        <taxon>Hyphodiscus</taxon>
    </lineage>
</organism>
<keyword evidence="2" id="KW-1185">Reference proteome</keyword>
<reference evidence="1" key="1">
    <citation type="submission" date="2019-07" db="EMBL/GenBank/DDBJ databases">
        <title>Hyphodiscus hymeniophilus genome sequencing and assembly.</title>
        <authorList>
            <person name="Kramer G."/>
            <person name="Nodwell J."/>
        </authorList>
    </citation>
    <scope>NUCLEOTIDE SEQUENCE</scope>
    <source>
        <strain evidence="1">ATCC 34498</strain>
    </source>
</reference>
<name>A0A9P7AZW5_9HELO</name>
<dbReference type="AlphaFoldDB" id="A0A9P7AZW5"/>
<protein>
    <submittedName>
        <fullName evidence="1">Uncharacterized protein</fullName>
    </submittedName>
</protein>
<proteinExistence type="predicted"/>
<accession>A0A9P7AZW5</accession>
<dbReference type="EMBL" id="VNKQ01000003">
    <property type="protein sequence ID" value="KAG0652138.1"/>
    <property type="molecule type" value="Genomic_DNA"/>
</dbReference>
<comment type="caution">
    <text evidence="1">The sequence shown here is derived from an EMBL/GenBank/DDBJ whole genome shotgun (WGS) entry which is preliminary data.</text>
</comment>
<dbReference type="OrthoDB" id="39175at2759"/>
<gene>
    <name evidence="1" type="ORF">D0Z07_1367</name>
</gene>
<evidence type="ECO:0000313" key="1">
    <source>
        <dbReference type="EMBL" id="KAG0652138.1"/>
    </source>
</evidence>
<evidence type="ECO:0000313" key="2">
    <source>
        <dbReference type="Proteomes" id="UP000785200"/>
    </source>
</evidence>